<evidence type="ECO:0000313" key="1">
    <source>
        <dbReference type="EMBL" id="KKN71817.1"/>
    </source>
</evidence>
<accession>A0A0F9TA66</accession>
<proteinExistence type="predicted"/>
<name>A0A0F9TA66_9ZZZZ</name>
<comment type="caution">
    <text evidence="1">The sequence shown here is derived from an EMBL/GenBank/DDBJ whole genome shotgun (WGS) entry which is preliminary data.</text>
</comment>
<dbReference type="EMBL" id="LAZR01000375">
    <property type="protein sequence ID" value="KKN71817.1"/>
    <property type="molecule type" value="Genomic_DNA"/>
</dbReference>
<sequence>MNYPPYPVRMDPMWRTISFEQITDISSATGLTDGKYNAAGVLYAQIQVTTSDMRYRTDGTDPTSAIGPYTATNGIIEVWGQDDMAAFRAIDSAGSSKLEVTYFGP</sequence>
<dbReference type="AlphaFoldDB" id="A0A0F9TA66"/>
<protein>
    <submittedName>
        <fullName evidence="1">Uncharacterized protein</fullName>
    </submittedName>
</protein>
<reference evidence="1" key="1">
    <citation type="journal article" date="2015" name="Nature">
        <title>Complex archaea that bridge the gap between prokaryotes and eukaryotes.</title>
        <authorList>
            <person name="Spang A."/>
            <person name="Saw J.H."/>
            <person name="Jorgensen S.L."/>
            <person name="Zaremba-Niedzwiedzka K."/>
            <person name="Martijn J."/>
            <person name="Lind A.E."/>
            <person name="van Eijk R."/>
            <person name="Schleper C."/>
            <person name="Guy L."/>
            <person name="Ettema T.J."/>
        </authorList>
    </citation>
    <scope>NUCLEOTIDE SEQUENCE</scope>
</reference>
<organism evidence="1">
    <name type="scientific">marine sediment metagenome</name>
    <dbReference type="NCBI Taxonomy" id="412755"/>
    <lineage>
        <taxon>unclassified sequences</taxon>
        <taxon>metagenomes</taxon>
        <taxon>ecological metagenomes</taxon>
    </lineage>
</organism>
<gene>
    <name evidence="1" type="ORF">LCGC14_0416710</name>
</gene>